<evidence type="ECO:0000313" key="1">
    <source>
        <dbReference type="EMBL" id="KZB93564.1"/>
    </source>
</evidence>
<reference evidence="1" key="1">
    <citation type="submission" date="2016-03" db="EMBL/GenBank/DDBJ databases">
        <title>Sphingomonas melonis TY, whole genome shotgun sequencing.</title>
        <authorList>
            <person name="Wang H."/>
            <person name="Zhu P."/>
        </authorList>
    </citation>
    <scope>NUCLEOTIDE SEQUENCE [LARGE SCALE GENOMIC DNA]</scope>
    <source>
        <strain evidence="1">TY</strain>
    </source>
</reference>
<dbReference type="RefSeq" id="WP_062126155.1">
    <property type="nucleotide sequence ID" value="NZ_LQCK02000068.1"/>
</dbReference>
<proteinExistence type="predicted"/>
<organism evidence="1 2">
    <name type="scientific">Sphingomonas melonis TY</name>
    <dbReference type="NCBI Taxonomy" id="621456"/>
    <lineage>
        <taxon>Bacteria</taxon>
        <taxon>Pseudomonadati</taxon>
        <taxon>Pseudomonadota</taxon>
        <taxon>Alphaproteobacteria</taxon>
        <taxon>Sphingomonadales</taxon>
        <taxon>Sphingomonadaceae</taxon>
        <taxon>Sphingomonas</taxon>
    </lineage>
</organism>
<dbReference type="OrthoDB" id="7581296at2"/>
<keyword evidence="2" id="KW-1185">Reference proteome</keyword>
<sequence length="87" mass="9589">MANHDAPESPSDIRALLAYLLAGVTGKSEAHWEKLIGEVTALPIVFNPRSNWRIDPNGTKKEIEAIEKAAEIVRQAHPYVPSPKTMT</sequence>
<dbReference type="EMBL" id="LQCK02000068">
    <property type="protein sequence ID" value="KZB93564.1"/>
    <property type="molecule type" value="Genomic_DNA"/>
</dbReference>
<dbReference type="AlphaFoldDB" id="A0A175XYN6"/>
<accession>A0A175XYN6</accession>
<comment type="caution">
    <text evidence="1">The sequence shown here is derived from an EMBL/GenBank/DDBJ whole genome shotgun (WGS) entry which is preliminary data.</text>
</comment>
<name>A0A175XYN6_9SPHN</name>
<dbReference type="Proteomes" id="UP000078460">
    <property type="component" value="Unassembled WGS sequence"/>
</dbReference>
<evidence type="ECO:0000313" key="2">
    <source>
        <dbReference type="Proteomes" id="UP000078460"/>
    </source>
</evidence>
<protein>
    <submittedName>
        <fullName evidence="1">Uncharacterized protein</fullName>
    </submittedName>
</protein>
<gene>
    <name evidence="1" type="ORF">AVM11_11890</name>
</gene>